<gene>
    <name evidence="1" type="ORF">NCTC13316_00899</name>
</gene>
<accession>A0A378JJ84</accession>
<evidence type="ECO:0000313" key="2">
    <source>
        <dbReference type="Proteomes" id="UP000254794"/>
    </source>
</evidence>
<dbReference type="RefSeq" id="WP_115330493.1">
    <property type="nucleotide sequence ID" value="NZ_CAAAHP010000007.1"/>
</dbReference>
<organism evidence="1 2">
    <name type="scientific">Legionella busanensis</name>
    <dbReference type="NCBI Taxonomy" id="190655"/>
    <lineage>
        <taxon>Bacteria</taxon>
        <taxon>Pseudomonadati</taxon>
        <taxon>Pseudomonadota</taxon>
        <taxon>Gammaproteobacteria</taxon>
        <taxon>Legionellales</taxon>
        <taxon>Legionellaceae</taxon>
        <taxon>Legionella</taxon>
    </lineage>
</organism>
<sequence>MEKVKINFTENEVTVITSFVGLATKILNVDTIINQGLTVTEWNFLAKLMEVDVLLIPDKRGNMTPISPSPIIKKIGKAVKHK</sequence>
<evidence type="ECO:0000313" key="1">
    <source>
        <dbReference type="EMBL" id="STX50811.1"/>
    </source>
</evidence>
<proteinExistence type="predicted"/>
<dbReference type="AlphaFoldDB" id="A0A378JJ84"/>
<reference evidence="1 2" key="1">
    <citation type="submission" date="2018-06" db="EMBL/GenBank/DDBJ databases">
        <authorList>
            <consortium name="Pathogen Informatics"/>
            <person name="Doyle S."/>
        </authorList>
    </citation>
    <scope>NUCLEOTIDE SEQUENCE [LARGE SCALE GENOMIC DNA]</scope>
    <source>
        <strain evidence="1 2">NCTC13316</strain>
    </source>
</reference>
<protein>
    <submittedName>
        <fullName evidence="1">Uncharacterized protein</fullName>
    </submittedName>
</protein>
<dbReference type="OrthoDB" id="5652370at2"/>
<name>A0A378JJ84_9GAMM</name>
<dbReference type="Proteomes" id="UP000254794">
    <property type="component" value="Unassembled WGS sequence"/>
</dbReference>
<keyword evidence="2" id="KW-1185">Reference proteome</keyword>
<dbReference type="EMBL" id="UGOD01000001">
    <property type="protein sequence ID" value="STX50811.1"/>
    <property type="molecule type" value="Genomic_DNA"/>
</dbReference>